<reference evidence="2 3" key="1">
    <citation type="submission" date="2019-12" db="EMBL/GenBank/DDBJ databases">
        <authorList>
            <person name="Jiao W.-B."/>
            <person name="Schneeberger K."/>
        </authorList>
    </citation>
    <scope>NUCLEOTIDE SEQUENCE [LARGE SCALE GENOMIC DNA]</scope>
    <source>
        <strain evidence="3">cv. C24</strain>
    </source>
</reference>
<dbReference type="AlphaFoldDB" id="A0A5S9XE00"/>
<accession>A0A5S9XE00</accession>
<proteinExistence type="predicted"/>
<evidence type="ECO:0000313" key="2">
    <source>
        <dbReference type="EMBL" id="CAA0383104.1"/>
    </source>
</evidence>
<dbReference type="EMBL" id="CACSHJ010000089">
    <property type="protein sequence ID" value="CAA0383104.1"/>
    <property type="molecule type" value="Genomic_DNA"/>
</dbReference>
<sequence length="127" mass="14324">MIWDSMSHHPTNQSITRETHTDPSLKLESMNAVFHISFKANSCDYTSDICSSKLKISLHKFLHERIKVGGKPGALCYNEIKITVTSDGLCRLAIHLNYIYDLLFVFYPIKVGGKAGALDLLQAHRFV</sequence>
<organism evidence="2 3">
    <name type="scientific">Arabidopsis thaliana</name>
    <name type="common">Mouse-ear cress</name>
    <dbReference type="NCBI Taxonomy" id="3702"/>
    <lineage>
        <taxon>Eukaryota</taxon>
        <taxon>Viridiplantae</taxon>
        <taxon>Streptophyta</taxon>
        <taxon>Embryophyta</taxon>
        <taxon>Tracheophyta</taxon>
        <taxon>Spermatophyta</taxon>
        <taxon>Magnoliopsida</taxon>
        <taxon>eudicotyledons</taxon>
        <taxon>Gunneridae</taxon>
        <taxon>Pentapetalae</taxon>
        <taxon>rosids</taxon>
        <taxon>malvids</taxon>
        <taxon>Brassicales</taxon>
        <taxon>Brassicaceae</taxon>
        <taxon>Camelineae</taxon>
        <taxon>Arabidopsis</taxon>
    </lineage>
</organism>
<dbReference type="OrthoDB" id="10283685at2759"/>
<dbReference type="Proteomes" id="UP000434276">
    <property type="component" value="Unassembled WGS sequence"/>
</dbReference>
<name>A0A5S9XE00_ARATH</name>
<evidence type="ECO:0000313" key="3">
    <source>
        <dbReference type="Proteomes" id="UP000434276"/>
    </source>
</evidence>
<protein>
    <submittedName>
        <fullName evidence="2">Uncharacterized protein</fullName>
    </submittedName>
</protein>
<evidence type="ECO:0000256" key="1">
    <source>
        <dbReference type="SAM" id="MobiDB-lite"/>
    </source>
</evidence>
<gene>
    <name evidence="2" type="ORF">C24_LOCUS13321</name>
</gene>
<feature type="region of interest" description="Disordered" evidence="1">
    <location>
        <begin position="1"/>
        <end position="20"/>
    </location>
</feature>
<dbReference type="ExpressionAtlas" id="A0A5S9XE00">
    <property type="expression patterns" value="baseline"/>
</dbReference>